<protein>
    <submittedName>
        <fullName evidence="1">Uncharacterized protein</fullName>
    </submittedName>
</protein>
<keyword evidence="2" id="KW-1185">Reference proteome</keyword>
<name>A0AC61DD09_9FIRM</name>
<dbReference type="EMBL" id="PEDL01000010">
    <property type="protein sequence ID" value="PHV70462.1"/>
    <property type="molecule type" value="Genomic_DNA"/>
</dbReference>
<reference evidence="1" key="1">
    <citation type="submission" date="2017-10" db="EMBL/GenBank/DDBJ databases">
        <title>Genome sequence of cellulolytic Lachnospiraceae bacterium XHS1971 isolated from hotspring sediment.</title>
        <authorList>
            <person name="Vasudevan G."/>
            <person name="Joshi A.J."/>
            <person name="Hivarkar S."/>
            <person name="Lanjekar V.B."/>
            <person name="Dhakephalkar P.K."/>
            <person name="Dagar S."/>
        </authorList>
    </citation>
    <scope>NUCLEOTIDE SEQUENCE</scope>
    <source>
        <strain evidence="1">XHS1971</strain>
    </source>
</reference>
<sequence>MRRKKGKIVGLTLIIGAILLQVGYAATVNIEGINGTADYKVVLECSAGAKDDYITEPTIEDIGNGTAKITVGNLYPGGKFTVNNTIRNTGAKDVLFKGIDIAYVEGEKELYNSLVIYEEDKEFVGLETYESHLAQAMELRYKDNIFKSGEAALLPLTIGMSPDEIGLQGKRVNFKISLIYEQYLPTIEEGGTGNTTSNNSPNTDPTQLEKVPSEPTQIEEEAIPGGPAQIEEEAVPGEPVTIEEEAVPGGPAQIEEEDLPVGPTKLPQTGGLPTLFIYGIGIVMLGSGISIYRMSKKQE</sequence>
<proteinExistence type="predicted"/>
<comment type="caution">
    <text evidence="1">The sequence shown here is derived from an EMBL/GenBank/DDBJ whole genome shotgun (WGS) entry which is preliminary data.</text>
</comment>
<dbReference type="Proteomes" id="UP000224460">
    <property type="component" value="Unassembled WGS sequence"/>
</dbReference>
<accession>A0AC61DD09</accession>
<organism evidence="1 2">
    <name type="scientific">Sporanaerobium hydrogeniformans</name>
    <dbReference type="NCBI Taxonomy" id="3072179"/>
    <lineage>
        <taxon>Bacteria</taxon>
        <taxon>Bacillati</taxon>
        <taxon>Bacillota</taxon>
        <taxon>Clostridia</taxon>
        <taxon>Lachnospirales</taxon>
        <taxon>Lachnospiraceae</taxon>
        <taxon>Sporanaerobium</taxon>
    </lineage>
</organism>
<evidence type="ECO:0000313" key="2">
    <source>
        <dbReference type="Proteomes" id="UP000224460"/>
    </source>
</evidence>
<gene>
    <name evidence="1" type="ORF">CS063_10255</name>
</gene>
<evidence type="ECO:0000313" key="1">
    <source>
        <dbReference type="EMBL" id="PHV70462.1"/>
    </source>
</evidence>